<gene>
    <name evidence="7" type="primary">jakmip3</name>
</gene>
<dbReference type="PANTHER" id="PTHR18935">
    <property type="entry name" value="GOLGIN SUBFAMILY A MEMBER 4-LIKE ISOFORM X1"/>
    <property type="match status" value="1"/>
</dbReference>
<dbReference type="Proteomes" id="UP000515150">
    <property type="component" value="Chromosome 19"/>
</dbReference>
<feature type="coiled-coil region" evidence="3">
    <location>
        <begin position="612"/>
        <end position="639"/>
    </location>
</feature>
<evidence type="ECO:0000313" key="6">
    <source>
        <dbReference type="Proteomes" id="UP000515150"/>
    </source>
</evidence>
<evidence type="ECO:0000259" key="5">
    <source>
        <dbReference type="Pfam" id="PF25566"/>
    </source>
</evidence>
<evidence type="ECO:0000256" key="2">
    <source>
        <dbReference type="ARBA" id="ARBA00023054"/>
    </source>
</evidence>
<dbReference type="CTD" id="282973"/>
<name>A0A8M1H7L8_BETSP</name>
<dbReference type="GO" id="GO:0019900">
    <property type="term" value="F:kinase binding"/>
    <property type="evidence" value="ECO:0007669"/>
    <property type="project" value="InterPro"/>
</dbReference>
<keyword evidence="7" id="KW-0808">Transferase</keyword>
<dbReference type="InterPro" id="IPR031994">
    <property type="entry name" value="JAKMIP_C"/>
</dbReference>
<keyword evidence="6" id="KW-1185">Reference proteome</keyword>
<protein>
    <submittedName>
        <fullName evidence="7">Janus kinase and microtubule-interacting protein 3 isoform X5</fullName>
    </submittedName>
</protein>
<evidence type="ECO:0000259" key="4">
    <source>
        <dbReference type="Pfam" id="PF16034"/>
    </source>
</evidence>
<evidence type="ECO:0000256" key="3">
    <source>
        <dbReference type="SAM" id="Coils"/>
    </source>
</evidence>
<feature type="coiled-coil region" evidence="3">
    <location>
        <begin position="132"/>
        <end position="287"/>
    </location>
</feature>
<comment type="similarity">
    <text evidence="1">Belongs to the JAKMIP family.</text>
</comment>
<dbReference type="InterPro" id="IPR024836">
    <property type="entry name" value="JAKMIP"/>
</dbReference>
<dbReference type="Pfam" id="PF16034">
    <property type="entry name" value="JAKMIP_CC3"/>
    <property type="match status" value="1"/>
</dbReference>
<dbReference type="InterPro" id="IPR057950">
    <property type="entry name" value="RIMB1/RIM3A-C-like_N"/>
</dbReference>
<reference evidence="7" key="1">
    <citation type="submission" date="2025-08" db="UniProtKB">
        <authorList>
            <consortium name="RefSeq"/>
        </authorList>
    </citation>
    <scope>IDENTIFICATION</scope>
</reference>
<feature type="domain" description="Janus kinase and microtubule-interacting protein C-terminal" evidence="4">
    <location>
        <begin position="353"/>
        <end position="546"/>
    </location>
</feature>
<dbReference type="GO" id="GO:0016301">
    <property type="term" value="F:kinase activity"/>
    <property type="evidence" value="ECO:0007669"/>
    <property type="project" value="UniProtKB-KW"/>
</dbReference>
<organism evidence="6 7">
    <name type="scientific">Betta splendens</name>
    <name type="common">Siamese fighting fish</name>
    <dbReference type="NCBI Taxonomy" id="158456"/>
    <lineage>
        <taxon>Eukaryota</taxon>
        <taxon>Metazoa</taxon>
        <taxon>Chordata</taxon>
        <taxon>Craniata</taxon>
        <taxon>Vertebrata</taxon>
        <taxon>Euteleostomi</taxon>
        <taxon>Actinopterygii</taxon>
        <taxon>Neopterygii</taxon>
        <taxon>Teleostei</taxon>
        <taxon>Neoteleostei</taxon>
        <taxon>Acanthomorphata</taxon>
        <taxon>Anabantaria</taxon>
        <taxon>Anabantiformes</taxon>
        <taxon>Anabantoidei</taxon>
        <taxon>Osphronemidae</taxon>
        <taxon>Betta</taxon>
    </lineage>
</organism>
<dbReference type="AlphaFoldDB" id="A0A8M1H7L8"/>
<dbReference type="PANTHER" id="PTHR18935:SF9">
    <property type="entry name" value="JANUS KINASE AND MICROTUBULE-INTERACTING PROTEIN 3"/>
    <property type="match status" value="1"/>
</dbReference>
<feature type="domain" description="RIMB1/RIM3A-C-like N-terminal" evidence="5">
    <location>
        <begin position="217"/>
        <end position="299"/>
    </location>
</feature>
<sequence length="775" mass="91836">MSKKGAGIRGKGERPDAMATLQAANEELRAKLTDIQIELQQEKNKVSRLEREKSQELKAEHHRATVAATELKTKLHEEKQRELSLTRETLLRQHEMELMRVIKIKDGEIQRVNGLVQSLRDGSTDKVRSTLMAELEEARRNWEAERCRLQQEVQELRAAKRCAEEALSSAQQACQARAAELRSAHHQHQEELNRTKRECEREIRRLEDRDTRRFHLKIAEYSSTVRKLEDRNALLSEERNELLKRLRETESQFLPLLDKNKRLSRKNEELALTVRRLDNKLRFVTQENLEMVTMRRPSSLNDLDRSHSTSYHGYSQDEREMEFLRLQVMEQQHIIDDLSKALETAGYVKNVIERDMLLRYRRQESVRRKRTFRACRQVIETFYGYDEEGSVDSDGSSLSFHTDKTPDTEPEEVCVREETELRYRQLTQEYQALQRAYALLTETSGVNYDAEKEIKTREQLLTEISRYQSKVIDLESALTQQGMDVKWVEEKQALYQRNQELVEKVRQMEGEDLRLRNDIQDIRDQNELLEFRILELEERERRSPAISFHQVHFPDGLSPLQIYCEAEGVTDIVISELMKKLDILGDNANLSNEEQVVVIHARTVLTLAEKWLESIEVTKSALQQKMLDIENEKELFSKQKCYLDEELDFRKQSMDQAHKRILELEAMLFEALQHEEESRMEGLKVEEGRLTETLTEDEREALRKAMDQWKRTVMYELRERDAQILRDRMELLLLTQQRNKDLEEFIEAQKRQIKELEEKFLFLFLFFSLAFILWS</sequence>
<dbReference type="GO" id="GO:0008017">
    <property type="term" value="F:microtubule binding"/>
    <property type="evidence" value="ECO:0007669"/>
    <property type="project" value="InterPro"/>
</dbReference>
<dbReference type="RefSeq" id="XP_040924428.1">
    <property type="nucleotide sequence ID" value="XM_041068494.2"/>
</dbReference>
<evidence type="ECO:0000313" key="7">
    <source>
        <dbReference type="RefSeq" id="XP_040924428.1"/>
    </source>
</evidence>
<keyword evidence="2 3" id="KW-0175">Coiled coil</keyword>
<feature type="coiled-coil region" evidence="3">
    <location>
        <begin position="416"/>
        <end position="539"/>
    </location>
</feature>
<feature type="coiled-coil region" evidence="3">
    <location>
        <begin position="18"/>
        <end position="59"/>
    </location>
</feature>
<keyword evidence="7" id="KW-0418">Kinase</keyword>
<dbReference type="GeneID" id="114845961"/>
<dbReference type="Pfam" id="PF25566">
    <property type="entry name" value="RIMB1_N"/>
    <property type="match status" value="1"/>
</dbReference>
<proteinExistence type="inferred from homology"/>
<evidence type="ECO:0000256" key="1">
    <source>
        <dbReference type="ARBA" id="ARBA00005239"/>
    </source>
</evidence>
<accession>A0A8M1H7L8</accession>